<dbReference type="Gene3D" id="2.60.40.420">
    <property type="entry name" value="Cupredoxins - blue copper proteins"/>
    <property type="match status" value="4"/>
</dbReference>
<protein>
    <submittedName>
        <fullName evidence="10">Uncharacterized protein</fullName>
    </submittedName>
</protein>
<dbReference type="InterPro" id="IPR033138">
    <property type="entry name" value="Cu_oxidase_CS"/>
</dbReference>
<evidence type="ECO:0000256" key="5">
    <source>
        <dbReference type="SAM" id="MobiDB-lite"/>
    </source>
</evidence>
<keyword evidence="2" id="KW-0479">Metal-binding</keyword>
<feature type="compositionally biased region" description="Polar residues" evidence="5">
    <location>
        <begin position="346"/>
        <end position="355"/>
    </location>
</feature>
<feature type="signal peptide" evidence="6">
    <location>
        <begin position="1"/>
        <end position="22"/>
    </location>
</feature>
<keyword evidence="6" id="KW-0732">Signal</keyword>
<dbReference type="EMBL" id="JBJQND010000012">
    <property type="protein sequence ID" value="KAL3859685.1"/>
    <property type="molecule type" value="Genomic_DNA"/>
</dbReference>
<dbReference type="InterPro" id="IPR008972">
    <property type="entry name" value="Cupredoxin"/>
</dbReference>
<dbReference type="AlphaFoldDB" id="A0ABD3VDM3"/>
<dbReference type="Pfam" id="PF00394">
    <property type="entry name" value="Cu-oxidase"/>
    <property type="match status" value="1"/>
</dbReference>
<feature type="region of interest" description="Disordered" evidence="5">
    <location>
        <begin position="238"/>
        <end position="300"/>
    </location>
</feature>
<proteinExistence type="inferred from homology"/>
<dbReference type="PANTHER" id="PTHR11709:SF394">
    <property type="entry name" value="FI03373P-RELATED"/>
    <property type="match status" value="1"/>
</dbReference>
<feature type="region of interest" description="Disordered" evidence="5">
    <location>
        <begin position="549"/>
        <end position="569"/>
    </location>
</feature>
<dbReference type="InterPro" id="IPR045087">
    <property type="entry name" value="Cu-oxidase_fam"/>
</dbReference>
<dbReference type="InterPro" id="IPR011706">
    <property type="entry name" value="Cu-oxidase_C"/>
</dbReference>
<feature type="region of interest" description="Disordered" evidence="5">
    <location>
        <begin position="322"/>
        <end position="355"/>
    </location>
</feature>
<accession>A0ABD3VDM3</accession>
<evidence type="ECO:0000256" key="3">
    <source>
        <dbReference type="ARBA" id="ARBA00023002"/>
    </source>
</evidence>
<evidence type="ECO:0000256" key="1">
    <source>
        <dbReference type="ARBA" id="ARBA00010609"/>
    </source>
</evidence>
<evidence type="ECO:0000313" key="11">
    <source>
        <dbReference type="Proteomes" id="UP001634394"/>
    </source>
</evidence>
<dbReference type="PANTHER" id="PTHR11709">
    <property type="entry name" value="MULTI-COPPER OXIDASE"/>
    <property type="match status" value="1"/>
</dbReference>
<dbReference type="FunFam" id="2.60.40.420:FF:000045">
    <property type="entry name" value="Laccase 2"/>
    <property type="match status" value="1"/>
</dbReference>
<sequence length="843" mass="94982">MHLTPKNLLFFIVSISVSSGNATFFLSGRRPLEPMTFRGELSDYRGHPCRRECTKSTPPMICQYDFRLETYHTMSMACYDCPYNQSDCFRSHCVAADGVLRGIKVVNRMMPGPAINICEGDTVVVDVYNGLMNSEGTSIHWHGIIHTDTPYMDGAAMMTQCPIPSGTVFRYRFKPRNSGTHFWHAHAGLQQADGVMGAFVIRQKTSAVAHLYDYDLMEHTVVIHDWFDTTAASKFTAHHHAMQDNSPRSILINGRGTGRKFEESTSHHHHEIKKRDDHGVGKMDHSHHDSHGPSKHNTNVNTNFKPTAVHDLAKHHDHMTNMQEDYGTGTMDHSHHGEKSSSSNSAEGNIGTNTDYNTSVHDSHTKAINHEHHMMHVKSVDADNAMETSVNHDPDMMAHEDGSSHSANHVSNISTSKVIRTPHAVFRVKQGMKYRFRFISSGAVNCPLQVSIDGHMLTVIATDGEDTQPYITKAVNMYSGERYDIVVHANQPVGNYWIHVVGMSDCDVDLEATNQTAILSYETSHEELPKTNESEFKLIQDLVLNSVDSGGGHHHSSVAEMKPAKSESHHLRRAPDHKFYLAMDFNRVNNHHYLHKDFYPLNHMITRHHGDHANHLMAMQINHLSYSAPSTPPLTQYNDIPEHLFCNESSIHRDCNAVFCECTHRLKVGVGDMVEMILIGEGINGEGNHPMHLHGHQFYVLGMKKLNTSIRRHEIEEMDAKDLLPRNYDTAIKKDTVLVPDGGYTIIRFHAENPGFWLFHCHVEFHMVMGLALVIQVGEVHEMPQPPASFPRCGNWIREESPDGHFESHVQRHASGAVTHYILSGFQANPVIYLAFFIGIAIL</sequence>
<dbReference type="Pfam" id="PF07732">
    <property type="entry name" value="Cu-oxidase_3"/>
    <property type="match status" value="1"/>
</dbReference>
<comment type="caution">
    <text evidence="10">The sequence shown here is derived from an EMBL/GenBank/DDBJ whole genome shotgun (WGS) entry which is preliminary data.</text>
</comment>
<dbReference type="PROSITE" id="PS00079">
    <property type="entry name" value="MULTICOPPER_OXIDASE1"/>
    <property type="match status" value="1"/>
</dbReference>
<dbReference type="InterPro" id="IPR001117">
    <property type="entry name" value="Cu-oxidase_2nd"/>
</dbReference>
<dbReference type="PROSITE" id="PS00080">
    <property type="entry name" value="MULTICOPPER_OXIDASE2"/>
    <property type="match status" value="1"/>
</dbReference>
<evidence type="ECO:0000259" key="8">
    <source>
        <dbReference type="Pfam" id="PF07731"/>
    </source>
</evidence>
<dbReference type="Pfam" id="PF07731">
    <property type="entry name" value="Cu-oxidase_2"/>
    <property type="match status" value="1"/>
</dbReference>
<dbReference type="CDD" id="cd13884">
    <property type="entry name" value="CuRO_2_tcLCC_insect_like"/>
    <property type="match status" value="1"/>
</dbReference>
<evidence type="ECO:0000256" key="6">
    <source>
        <dbReference type="SAM" id="SignalP"/>
    </source>
</evidence>
<dbReference type="GO" id="GO:0016491">
    <property type="term" value="F:oxidoreductase activity"/>
    <property type="evidence" value="ECO:0007669"/>
    <property type="project" value="UniProtKB-KW"/>
</dbReference>
<keyword evidence="3" id="KW-0560">Oxidoreductase</keyword>
<keyword evidence="11" id="KW-1185">Reference proteome</keyword>
<dbReference type="CDD" id="cd13858">
    <property type="entry name" value="CuRO_1_tcLCC2_insect_like"/>
    <property type="match status" value="1"/>
</dbReference>
<evidence type="ECO:0000259" key="7">
    <source>
        <dbReference type="Pfam" id="PF00394"/>
    </source>
</evidence>
<keyword evidence="4" id="KW-0186">Copper</keyword>
<organism evidence="10 11">
    <name type="scientific">Sinanodonta woodiana</name>
    <name type="common">Chinese pond mussel</name>
    <name type="synonym">Anodonta woodiana</name>
    <dbReference type="NCBI Taxonomy" id="1069815"/>
    <lineage>
        <taxon>Eukaryota</taxon>
        <taxon>Metazoa</taxon>
        <taxon>Spiralia</taxon>
        <taxon>Lophotrochozoa</taxon>
        <taxon>Mollusca</taxon>
        <taxon>Bivalvia</taxon>
        <taxon>Autobranchia</taxon>
        <taxon>Heteroconchia</taxon>
        <taxon>Palaeoheterodonta</taxon>
        <taxon>Unionida</taxon>
        <taxon>Unionoidea</taxon>
        <taxon>Unionidae</taxon>
        <taxon>Unioninae</taxon>
        <taxon>Sinanodonta</taxon>
    </lineage>
</organism>
<dbReference type="SUPFAM" id="SSF49503">
    <property type="entry name" value="Cupredoxins"/>
    <property type="match status" value="3"/>
</dbReference>
<dbReference type="GO" id="GO:0046872">
    <property type="term" value="F:metal ion binding"/>
    <property type="evidence" value="ECO:0007669"/>
    <property type="project" value="UniProtKB-KW"/>
</dbReference>
<feature type="domain" description="Plastocyanin-like" evidence="9">
    <location>
        <begin position="95"/>
        <end position="205"/>
    </location>
</feature>
<evidence type="ECO:0000313" key="10">
    <source>
        <dbReference type="EMBL" id="KAL3859685.1"/>
    </source>
</evidence>
<reference evidence="10 11" key="1">
    <citation type="submission" date="2024-11" db="EMBL/GenBank/DDBJ databases">
        <title>Chromosome-level genome assembly of the freshwater bivalve Anodonta woodiana.</title>
        <authorList>
            <person name="Chen X."/>
        </authorList>
    </citation>
    <scope>NUCLEOTIDE SEQUENCE [LARGE SCALE GENOMIC DNA]</scope>
    <source>
        <strain evidence="10">MN2024</strain>
        <tissue evidence="10">Gills</tissue>
    </source>
</reference>
<dbReference type="InterPro" id="IPR011707">
    <property type="entry name" value="Cu-oxidase-like_N"/>
</dbReference>
<feature type="compositionally biased region" description="Basic and acidic residues" evidence="5">
    <location>
        <begin position="273"/>
        <end position="292"/>
    </location>
</feature>
<name>A0ABD3VDM3_SINWO</name>
<dbReference type="FunFam" id="2.60.40.420:FF:000031">
    <property type="entry name" value="Laccase-2 isoform A"/>
    <property type="match status" value="1"/>
</dbReference>
<evidence type="ECO:0000256" key="4">
    <source>
        <dbReference type="ARBA" id="ARBA00023008"/>
    </source>
</evidence>
<dbReference type="Proteomes" id="UP001634394">
    <property type="component" value="Unassembled WGS sequence"/>
</dbReference>
<comment type="similarity">
    <text evidence="1">Belongs to the multicopper oxidase family.</text>
</comment>
<dbReference type="InterPro" id="IPR002355">
    <property type="entry name" value="Cu_oxidase_Cu_BS"/>
</dbReference>
<feature type="domain" description="Plastocyanin-like" evidence="7">
    <location>
        <begin position="417"/>
        <end position="523"/>
    </location>
</feature>
<evidence type="ECO:0000256" key="2">
    <source>
        <dbReference type="ARBA" id="ARBA00022723"/>
    </source>
</evidence>
<gene>
    <name evidence="10" type="ORF">ACJMK2_009892</name>
</gene>
<feature type="chain" id="PRO_5044773617" evidence="6">
    <location>
        <begin position="23"/>
        <end position="843"/>
    </location>
</feature>
<dbReference type="CDD" id="cd13905">
    <property type="entry name" value="CuRO_3_tcLLC2_insect_like"/>
    <property type="match status" value="1"/>
</dbReference>
<feature type="domain" description="Plastocyanin-like" evidence="8">
    <location>
        <begin position="631"/>
        <end position="778"/>
    </location>
</feature>
<evidence type="ECO:0000259" key="9">
    <source>
        <dbReference type="Pfam" id="PF07732"/>
    </source>
</evidence>